<dbReference type="EMBL" id="CP003117">
    <property type="protein sequence ID" value="AET65546.1"/>
    <property type="molecule type" value="Genomic_DNA"/>
</dbReference>
<feature type="active site" description="Acyl-thioester intermediate" evidence="8">
    <location>
        <position position="162"/>
    </location>
</feature>
<name>G7WR85_METH6</name>
<sequence length="270" mass="28773">MLNKPVDFLSPMIIGWLIGNVLWMGLALLAASALSGRRLLAGLGWVLFGVHWLKQPAHYLEIKDPFNVLLTLAVALFCLYLGWIVLARGSASASSAWAASAVAIGGFAYFPFAEVQPLKEWLISETADLTLLLLGALGIPAASGGGSVIVLADRSVEIVLACTAIESMALFAGVVLSVQAPLRRRAAALVASVPVIYLLNLFRNVFVVVAYGWGWFGADSFYYAHNVIAKAGSAVALFAIAYVVFLLLPELLEMIEDLAVEIRRGGGEPA</sequence>
<dbReference type="NCBIfam" id="TIGR04178">
    <property type="entry name" value="exo_archaeo"/>
    <property type="match status" value="1"/>
</dbReference>
<proteinExistence type="predicted"/>
<evidence type="ECO:0000256" key="8">
    <source>
        <dbReference type="PIRSR" id="PIRSR025737-1"/>
    </source>
</evidence>
<evidence type="ECO:0000256" key="5">
    <source>
        <dbReference type="ARBA" id="ARBA00022801"/>
    </source>
</evidence>
<evidence type="ECO:0000313" key="10">
    <source>
        <dbReference type="EMBL" id="AET65546.1"/>
    </source>
</evidence>
<feature type="transmembrane region" description="Helical" evidence="9">
    <location>
        <begin position="12"/>
        <end position="31"/>
    </location>
</feature>
<dbReference type="GO" id="GO:0008233">
    <property type="term" value="F:peptidase activity"/>
    <property type="evidence" value="ECO:0007669"/>
    <property type="project" value="UniProtKB-KW"/>
</dbReference>
<dbReference type="Proteomes" id="UP000005877">
    <property type="component" value="Chromosome"/>
</dbReference>
<gene>
    <name evidence="10" type="ordered locus">Mhar_2194</name>
</gene>
<dbReference type="STRING" id="1110509.Mhar_2194"/>
<evidence type="ECO:0000256" key="3">
    <source>
        <dbReference type="ARBA" id="ARBA00022670"/>
    </source>
</evidence>
<dbReference type="InterPro" id="IPR026392">
    <property type="entry name" value="Exo/Archaeosortase_dom"/>
</dbReference>
<accession>G7WR85</accession>
<keyword evidence="11" id="KW-1185">Reference proteome</keyword>
<feature type="transmembrane region" description="Helical" evidence="9">
    <location>
        <begin position="131"/>
        <end position="152"/>
    </location>
</feature>
<keyword evidence="5" id="KW-0378">Hydrolase</keyword>
<feature type="transmembrane region" description="Helical" evidence="9">
    <location>
        <begin position="158"/>
        <end position="176"/>
    </location>
</feature>
<evidence type="ECO:0000313" key="11">
    <source>
        <dbReference type="Proteomes" id="UP000005877"/>
    </source>
</evidence>
<keyword evidence="4 9" id="KW-0812">Transmembrane</keyword>
<reference evidence="10 11" key="1">
    <citation type="journal article" date="2012" name="PLoS ONE">
        <title>The genome characteristics and predicted function of methyl-group oxidation pathway in the obligate aceticlastic methanogens, Methanosaeta spp.</title>
        <authorList>
            <person name="Zhu J."/>
            <person name="Zheng H."/>
            <person name="Ai G."/>
            <person name="Zhang G."/>
            <person name="Liu D."/>
            <person name="Liu X."/>
            <person name="Dong X."/>
        </authorList>
    </citation>
    <scope>NUCLEOTIDE SEQUENCE [LARGE SCALE GENOMIC DNA]</scope>
    <source>
        <strain evidence="10 11">6Ac</strain>
    </source>
</reference>
<keyword evidence="6 9" id="KW-1133">Transmembrane helix</keyword>
<evidence type="ECO:0008006" key="12">
    <source>
        <dbReference type="Google" id="ProtNLM"/>
    </source>
</evidence>
<dbReference type="InterPro" id="IPR019127">
    <property type="entry name" value="Exosortase"/>
</dbReference>
<comment type="subcellular location">
    <subcellularLocation>
        <location evidence="1">Cell membrane</location>
        <topology evidence="1">Multi-pass membrane protein</topology>
    </subcellularLocation>
</comment>
<dbReference type="NCBIfam" id="TIGR04125">
    <property type="entry name" value="exosort_PGF_TRM"/>
    <property type="match status" value="1"/>
</dbReference>
<dbReference type="KEGG" id="mhi:Mhar_2194"/>
<feature type="transmembrane region" description="Helical" evidence="9">
    <location>
        <begin position="188"/>
        <end position="215"/>
    </location>
</feature>
<dbReference type="GO" id="GO:0006508">
    <property type="term" value="P:proteolysis"/>
    <property type="evidence" value="ECO:0007669"/>
    <property type="project" value="UniProtKB-KW"/>
</dbReference>
<feature type="transmembrane region" description="Helical" evidence="9">
    <location>
        <begin position="92"/>
        <end position="110"/>
    </location>
</feature>
<dbReference type="PIRSF" id="PIRSF025737">
    <property type="entry name" value="Cyco1"/>
    <property type="match status" value="1"/>
</dbReference>
<evidence type="ECO:0000256" key="4">
    <source>
        <dbReference type="ARBA" id="ARBA00022692"/>
    </source>
</evidence>
<dbReference type="HOGENOM" id="CLU_065734_1_0_2"/>
<feature type="transmembrane region" description="Helical" evidence="9">
    <location>
        <begin position="37"/>
        <end position="54"/>
    </location>
</feature>
<keyword evidence="3" id="KW-0645">Protease</keyword>
<evidence type="ECO:0000256" key="1">
    <source>
        <dbReference type="ARBA" id="ARBA00004651"/>
    </source>
</evidence>
<keyword evidence="7 9" id="KW-0472">Membrane</keyword>
<dbReference type="AlphaFoldDB" id="G7WR85"/>
<evidence type="ECO:0000256" key="6">
    <source>
        <dbReference type="ARBA" id="ARBA00022989"/>
    </source>
</evidence>
<dbReference type="PATRIC" id="fig|1110509.7.peg.2428"/>
<feature type="transmembrane region" description="Helical" evidence="9">
    <location>
        <begin position="66"/>
        <end position="86"/>
    </location>
</feature>
<feature type="transmembrane region" description="Helical" evidence="9">
    <location>
        <begin position="227"/>
        <end position="248"/>
    </location>
</feature>
<dbReference type="InterPro" id="IPR014522">
    <property type="entry name" value="ArtA"/>
</dbReference>
<dbReference type="GO" id="GO:0005886">
    <property type="term" value="C:plasma membrane"/>
    <property type="evidence" value="ECO:0007669"/>
    <property type="project" value="UniProtKB-SubCell"/>
</dbReference>
<evidence type="ECO:0000256" key="7">
    <source>
        <dbReference type="ARBA" id="ARBA00023136"/>
    </source>
</evidence>
<protein>
    <recommendedName>
        <fullName evidence="12">Archaeosortase A</fullName>
    </recommendedName>
</protein>
<organism evidence="10 11">
    <name type="scientific">Methanothrix harundinacea (strain 6Ac)</name>
    <name type="common">Methanosaeta harundinacea</name>
    <dbReference type="NCBI Taxonomy" id="1110509"/>
    <lineage>
        <taxon>Archaea</taxon>
        <taxon>Methanobacteriati</taxon>
        <taxon>Methanobacteriota</taxon>
        <taxon>Stenosarchaea group</taxon>
        <taxon>Methanomicrobia</taxon>
        <taxon>Methanotrichales</taxon>
        <taxon>Methanotrichaceae</taxon>
        <taxon>Methanothrix</taxon>
    </lineage>
</organism>
<feature type="active site" description="Proton donor" evidence="8">
    <location>
        <position position="203"/>
    </location>
</feature>
<evidence type="ECO:0000256" key="9">
    <source>
        <dbReference type="SAM" id="Phobius"/>
    </source>
</evidence>
<evidence type="ECO:0000256" key="2">
    <source>
        <dbReference type="ARBA" id="ARBA00022475"/>
    </source>
</evidence>
<dbReference type="Pfam" id="PF09721">
    <property type="entry name" value="Exosortase_EpsH"/>
    <property type="match status" value="1"/>
</dbReference>
<keyword evidence="2" id="KW-1003">Cell membrane</keyword>